<comment type="caution">
    <text evidence="6">The sequence shown here is derived from an EMBL/GenBank/DDBJ whole genome shotgun (WGS) entry which is preliminary data.</text>
</comment>
<sequence>MPRTKECPARIKAAGPADGLAEGEFIAIVSVFGNIDSVGDKVAPGAFTDTLAEWAAKQDPIPTIWSHDWGDPFAHVGVVKEAQQNDIGLQVRGQIEDLDTNPTAAQVYRLLKGRRVTQFSFAYDVVEGAWVESEDEQGNPIGYYELRKLKLYEVGPTLIGANQETELLAAKANGLVRGVKEGRVLAQSHVDRLKEAHKALGDVITAAEPQKNSEPDGSHPVQETGQQPAEETAATEQVPAKPSSGPSPAQVAAWADIHELTMRSAS</sequence>
<dbReference type="InterPro" id="IPR054613">
    <property type="entry name" value="Peptidase_S78_dom"/>
</dbReference>
<organism evidence="6 7">
    <name type="scientific">Streptomyces tremellae</name>
    <dbReference type="NCBI Taxonomy" id="1124239"/>
    <lineage>
        <taxon>Bacteria</taxon>
        <taxon>Bacillati</taxon>
        <taxon>Actinomycetota</taxon>
        <taxon>Actinomycetes</taxon>
        <taxon>Kitasatosporales</taxon>
        <taxon>Streptomycetaceae</taxon>
        <taxon>Streptomyces</taxon>
    </lineage>
</organism>
<dbReference type="InterPro" id="IPR006433">
    <property type="entry name" value="Prohead_protease"/>
</dbReference>
<keyword evidence="7" id="KW-1185">Reference proteome</keyword>
<evidence type="ECO:0000256" key="3">
    <source>
        <dbReference type="ARBA" id="ARBA00022801"/>
    </source>
</evidence>
<name>A0ABP7EY60_9ACTN</name>
<protein>
    <recommendedName>
        <fullName evidence="5">Prohead serine protease domain-containing protein</fullName>
    </recommendedName>
</protein>
<feature type="region of interest" description="Disordered" evidence="4">
    <location>
        <begin position="207"/>
        <end position="250"/>
    </location>
</feature>
<evidence type="ECO:0000313" key="7">
    <source>
        <dbReference type="Proteomes" id="UP001499884"/>
    </source>
</evidence>
<evidence type="ECO:0000259" key="5">
    <source>
        <dbReference type="Pfam" id="PF04586"/>
    </source>
</evidence>
<evidence type="ECO:0000256" key="4">
    <source>
        <dbReference type="SAM" id="MobiDB-lite"/>
    </source>
</evidence>
<reference evidence="7" key="1">
    <citation type="journal article" date="2019" name="Int. J. Syst. Evol. Microbiol.">
        <title>The Global Catalogue of Microorganisms (GCM) 10K type strain sequencing project: providing services to taxonomists for standard genome sequencing and annotation.</title>
        <authorList>
            <consortium name="The Broad Institute Genomics Platform"/>
            <consortium name="The Broad Institute Genome Sequencing Center for Infectious Disease"/>
            <person name="Wu L."/>
            <person name="Ma J."/>
        </authorList>
    </citation>
    <scope>NUCLEOTIDE SEQUENCE [LARGE SCALE GENOMIC DNA]</scope>
    <source>
        <strain evidence="7">JCM 30846</strain>
    </source>
</reference>
<gene>
    <name evidence="6" type="ORF">GCM10023082_26700</name>
</gene>
<dbReference type="NCBIfam" id="TIGR01543">
    <property type="entry name" value="proheadase_HK97"/>
    <property type="match status" value="1"/>
</dbReference>
<feature type="domain" description="Prohead serine protease" evidence="5">
    <location>
        <begin position="25"/>
        <end position="168"/>
    </location>
</feature>
<evidence type="ECO:0000313" key="6">
    <source>
        <dbReference type="EMBL" id="GAA3727389.1"/>
    </source>
</evidence>
<dbReference type="RefSeq" id="WP_345645769.1">
    <property type="nucleotide sequence ID" value="NZ_BAABEP010000014.1"/>
</dbReference>
<proteinExistence type="predicted"/>
<keyword evidence="1" id="KW-1188">Viral release from host cell</keyword>
<dbReference type="Pfam" id="PF04586">
    <property type="entry name" value="Peptidase_S78"/>
    <property type="match status" value="1"/>
</dbReference>
<dbReference type="EMBL" id="BAABEP010000014">
    <property type="protein sequence ID" value="GAA3727389.1"/>
    <property type="molecule type" value="Genomic_DNA"/>
</dbReference>
<evidence type="ECO:0000256" key="1">
    <source>
        <dbReference type="ARBA" id="ARBA00022612"/>
    </source>
</evidence>
<keyword evidence="3" id="KW-0378">Hydrolase</keyword>
<accession>A0ABP7EY60</accession>
<evidence type="ECO:0000256" key="2">
    <source>
        <dbReference type="ARBA" id="ARBA00022670"/>
    </source>
</evidence>
<keyword evidence="2" id="KW-0645">Protease</keyword>
<dbReference type="Proteomes" id="UP001499884">
    <property type="component" value="Unassembled WGS sequence"/>
</dbReference>